<reference evidence="1 2" key="2">
    <citation type="journal article" date="2019" name="G3 (Bethesda)">
        <title>Hybrid Assembly of the Genome of the Entomopathogenic Nematode Steinernema carpocapsae Identifies the X-Chromosome.</title>
        <authorList>
            <person name="Serra L."/>
            <person name="Macchietto M."/>
            <person name="Macias-Munoz A."/>
            <person name="McGill C.J."/>
            <person name="Rodriguez I.M."/>
            <person name="Rodriguez B."/>
            <person name="Murad R."/>
            <person name="Mortazavi A."/>
        </authorList>
    </citation>
    <scope>NUCLEOTIDE SEQUENCE [LARGE SCALE GENOMIC DNA]</scope>
    <source>
        <strain evidence="1 2">ALL</strain>
    </source>
</reference>
<gene>
    <name evidence="1" type="ORF">L596_012878</name>
</gene>
<protein>
    <submittedName>
        <fullName evidence="1">Uncharacterized protein</fullName>
    </submittedName>
</protein>
<organism evidence="1 2">
    <name type="scientific">Steinernema carpocapsae</name>
    <name type="common">Entomopathogenic nematode</name>
    <dbReference type="NCBI Taxonomy" id="34508"/>
    <lineage>
        <taxon>Eukaryota</taxon>
        <taxon>Metazoa</taxon>
        <taxon>Ecdysozoa</taxon>
        <taxon>Nematoda</taxon>
        <taxon>Chromadorea</taxon>
        <taxon>Rhabditida</taxon>
        <taxon>Tylenchina</taxon>
        <taxon>Panagrolaimomorpha</taxon>
        <taxon>Strongyloidoidea</taxon>
        <taxon>Steinernematidae</taxon>
        <taxon>Steinernema</taxon>
    </lineage>
</organism>
<keyword evidence="2" id="KW-1185">Reference proteome</keyword>
<dbReference type="AlphaFoldDB" id="A0A4U5NYQ6"/>
<comment type="caution">
    <text evidence="1">The sequence shown here is derived from an EMBL/GenBank/DDBJ whole genome shotgun (WGS) entry which is preliminary data.</text>
</comment>
<proteinExistence type="predicted"/>
<sequence>MFLKNAKFEFGATNYIYSYNPLTSKPLKPHLNHVFFLQNAHATPKIPSSDAFPERLLNIANCFLIHLRLFLTLFAWARLVLGKLCNVSFGEIGYKRPWLLLCCSVVGIGNKWRHYPMSRLN</sequence>
<dbReference type="EMBL" id="AZBU02000003">
    <property type="protein sequence ID" value="TKR88672.1"/>
    <property type="molecule type" value="Genomic_DNA"/>
</dbReference>
<accession>A0A4U5NYQ6</accession>
<dbReference type="Proteomes" id="UP000298663">
    <property type="component" value="Unassembled WGS sequence"/>
</dbReference>
<evidence type="ECO:0000313" key="1">
    <source>
        <dbReference type="EMBL" id="TKR88672.1"/>
    </source>
</evidence>
<name>A0A4U5NYQ6_STECR</name>
<reference evidence="1 2" key="1">
    <citation type="journal article" date="2015" name="Genome Biol.">
        <title>Comparative genomics of Steinernema reveals deeply conserved gene regulatory networks.</title>
        <authorList>
            <person name="Dillman A.R."/>
            <person name="Macchietto M."/>
            <person name="Porter C.F."/>
            <person name="Rogers A."/>
            <person name="Williams B."/>
            <person name="Antoshechkin I."/>
            <person name="Lee M.M."/>
            <person name="Goodwin Z."/>
            <person name="Lu X."/>
            <person name="Lewis E.E."/>
            <person name="Goodrich-Blair H."/>
            <person name="Stock S.P."/>
            <person name="Adams B.J."/>
            <person name="Sternberg P.W."/>
            <person name="Mortazavi A."/>
        </authorList>
    </citation>
    <scope>NUCLEOTIDE SEQUENCE [LARGE SCALE GENOMIC DNA]</scope>
    <source>
        <strain evidence="1 2">ALL</strain>
    </source>
</reference>
<evidence type="ECO:0000313" key="2">
    <source>
        <dbReference type="Proteomes" id="UP000298663"/>
    </source>
</evidence>